<accession>A0ACB8CFS3</accession>
<name>A0ACB8CFS3_DERSI</name>
<organism evidence="1 2">
    <name type="scientific">Dermacentor silvarum</name>
    <name type="common">Tick</name>
    <dbReference type="NCBI Taxonomy" id="543639"/>
    <lineage>
        <taxon>Eukaryota</taxon>
        <taxon>Metazoa</taxon>
        <taxon>Ecdysozoa</taxon>
        <taxon>Arthropoda</taxon>
        <taxon>Chelicerata</taxon>
        <taxon>Arachnida</taxon>
        <taxon>Acari</taxon>
        <taxon>Parasitiformes</taxon>
        <taxon>Ixodida</taxon>
        <taxon>Ixodoidea</taxon>
        <taxon>Ixodidae</taxon>
        <taxon>Rhipicephalinae</taxon>
        <taxon>Dermacentor</taxon>
    </lineage>
</organism>
<evidence type="ECO:0000313" key="2">
    <source>
        <dbReference type="Proteomes" id="UP000821865"/>
    </source>
</evidence>
<dbReference type="EMBL" id="CM023476">
    <property type="protein sequence ID" value="KAH7941552.1"/>
    <property type="molecule type" value="Genomic_DNA"/>
</dbReference>
<keyword evidence="2" id="KW-1185">Reference proteome</keyword>
<comment type="caution">
    <text evidence="1">The sequence shown here is derived from an EMBL/GenBank/DDBJ whole genome shotgun (WGS) entry which is preliminary data.</text>
</comment>
<sequence length="629" mass="70332">MRAAVEAAMQKPRAANDAAGKTGDADMVTVRLEAALLFNDDGERHEFAPGAAARAMPGLRDQRKNRQLCDVVFHVAEGGEIWAHRFVMSARYSGCYALFTLVNEGTCSEQKWAPPIRVVLDDLDSDMIEVLVDFAYHTPLHKRIGLHNVDKVLQLAEKLKSYRIRDHCLNVLKRHLVPESCIDTYRLASSHGYEDLAKEAFQHLVRNFNEVWKSNAQFQALTPEEMRTILEDNWLYAPSEVEDTFHAILKWICADVDKRKAYLAKFLPLVRFARCSVTDFEKVMTNPQVQGDEDSLNVLSVIHQTLSRPSMAADRVAGVDLSARLWLTPRVPKDILFLFGGWTADATNNMLTYNCRAAKWRMMGKQNTMPRAYHGAAVFNQCIYFVGGFDGRECFSSVECFDVPMAKWNSKPNMAYARCYGYIYAMGGFDGRMRTKTVERYDVNNNEWSMVADMNEVRSDAGAAAACGRIYIVGGFSGFHTLQSVECYDPSTNAWTQVLTMSSPRSGLKAVAHKDIIYIIGGRHGGITPLSSMVMLDVRRARSADLPSMPSPKSSFAAVVLEGQIYTIGGHNDNDRQNSGSKRIRRSGEGTCGLSLQRKLSGECTAHKGQSRVEIRDGASERRARLLAE</sequence>
<gene>
    <name evidence="1" type="ORF">HPB49_014880</name>
</gene>
<proteinExistence type="predicted"/>
<reference evidence="1" key="1">
    <citation type="submission" date="2020-05" db="EMBL/GenBank/DDBJ databases">
        <title>Large-scale comparative analyses of tick genomes elucidate their genetic diversity and vector capacities.</title>
        <authorList>
            <person name="Jia N."/>
            <person name="Wang J."/>
            <person name="Shi W."/>
            <person name="Du L."/>
            <person name="Sun Y."/>
            <person name="Zhan W."/>
            <person name="Jiang J."/>
            <person name="Wang Q."/>
            <person name="Zhang B."/>
            <person name="Ji P."/>
            <person name="Sakyi L.B."/>
            <person name="Cui X."/>
            <person name="Yuan T."/>
            <person name="Jiang B."/>
            <person name="Yang W."/>
            <person name="Lam T.T.-Y."/>
            <person name="Chang Q."/>
            <person name="Ding S."/>
            <person name="Wang X."/>
            <person name="Zhu J."/>
            <person name="Ruan X."/>
            <person name="Zhao L."/>
            <person name="Wei J."/>
            <person name="Que T."/>
            <person name="Du C."/>
            <person name="Cheng J."/>
            <person name="Dai P."/>
            <person name="Han X."/>
            <person name="Huang E."/>
            <person name="Gao Y."/>
            <person name="Liu J."/>
            <person name="Shao H."/>
            <person name="Ye R."/>
            <person name="Li L."/>
            <person name="Wei W."/>
            <person name="Wang X."/>
            <person name="Wang C."/>
            <person name="Yang T."/>
            <person name="Huo Q."/>
            <person name="Li W."/>
            <person name="Guo W."/>
            <person name="Chen H."/>
            <person name="Zhou L."/>
            <person name="Ni X."/>
            <person name="Tian J."/>
            <person name="Zhou Y."/>
            <person name="Sheng Y."/>
            <person name="Liu T."/>
            <person name="Pan Y."/>
            <person name="Xia L."/>
            <person name="Li J."/>
            <person name="Zhao F."/>
            <person name="Cao W."/>
        </authorList>
    </citation>
    <scope>NUCLEOTIDE SEQUENCE</scope>
    <source>
        <strain evidence="1">Dsil-2018</strain>
    </source>
</reference>
<dbReference type="Proteomes" id="UP000821865">
    <property type="component" value="Chromosome 7"/>
</dbReference>
<protein>
    <submittedName>
        <fullName evidence="1">Uncharacterized protein</fullName>
    </submittedName>
</protein>
<evidence type="ECO:0000313" key="1">
    <source>
        <dbReference type="EMBL" id="KAH7941552.1"/>
    </source>
</evidence>